<evidence type="ECO:0000256" key="1">
    <source>
        <dbReference type="SAM" id="MobiDB-lite"/>
    </source>
</evidence>
<sequence>MVTGGGWSDFGRGEAGLGVGEGGGGAGEAAPPHLPVVPSSRKPFLVHRPVIKEQTYRDEVPFMEHCRAPAGHEELAASRPFS</sequence>
<reference evidence="2" key="1">
    <citation type="submission" date="2020-05" db="EMBL/GenBank/DDBJ databases">
        <title>WGS assembly of Panicum virgatum.</title>
        <authorList>
            <person name="Lovell J.T."/>
            <person name="Jenkins J."/>
            <person name="Shu S."/>
            <person name="Juenger T.E."/>
            <person name="Schmutz J."/>
        </authorList>
    </citation>
    <scope>NUCLEOTIDE SEQUENCE</scope>
    <source>
        <strain evidence="2">AP13</strain>
    </source>
</reference>
<feature type="region of interest" description="Disordered" evidence="1">
    <location>
        <begin position="1"/>
        <end position="40"/>
    </location>
</feature>
<evidence type="ECO:0000313" key="3">
    <source>
        <dbReference type="Proteomes" id="UP000823388"/>
    </source>
</evidence>
<dbReference type="Proteomes" id="UP000823388">
    <property type="component" value="Chromosome 5K"/>
</dbReference>
<accession>A0A8T0SIB4</accession>
<name>A0A8T0SIB4_PANVG</name>
<protein>
    <submittedName>
        <fullName evidence="2">Uncharacterized protein</fullName>
    </submittedName>
</protein>
<organism evidence="2 3">
    <name type="scientific">Panicum virgatum</name>
    <name type="common">Blackwell switchgrass</name>
    <dbReference type="NCBI Taxonomy" id="38727"/>
    <lineage>
        <taxon>Eukaryota</taxon>
        <taxon>Viridiplantae</taxon>
        <taxon>Streptophyta</taxon>
        <taxon>Embryophyta</taxon>
        <taxon>Tracheophyta</taxon>
        <taxon>Spermatophyta</taxon>
        <taxon>Magnoliopsida</taxon>
        <taxon>Liliopsida</taxon>
        <taxon>Poales</taxon>
        <taxon>Poaceae</taxon>
        <taxon>PACMAD clade</taxon>
        <taxon>Panicoideae</taxon>
        <taxon>Panicodae</taxon>
        <taxon>Paniceae</taxon>
        <taxon>Panicinae</taxon>
        <taxon>Panicum</taxon>
        <taxon>Panicum sect. Hiantes</taxon>
    </lineage>
</organism>
<proteinExistence type="predicted"/>
<feature type="compositionally biased region" description="Gly residues" evidence="1">
    <location>
        <begin position="1"/>
        <end position="27"/>
    </location>
</feature>
<evidence type="ECO:0000313" key="2">
    <source>
        <dbReference type="EMBL" id="KAG2596835.1"/>
    </source>
</evidence>
<dbReference type="EMBL" id="CM029045">
    <property type="protein sequence ID" value="KAG2596835.1"/>
    <property type="molecule type" value="Genomic_DNA"/>
</dbReference>
<comment type="caution">
    <text evidence="2">The sequence shown here is derived from an EMBL/GenBank/DDBJ whole genome shotgun (WGS) entry which is preliminary data.</text>
</comment>
<dbReference type="AlphaFoldDB" id="A0A8T0SIB4"/>
<gene>
    <name evidence="2" type="ORF">PVAP13_5KG186421</name>
</gene>
<keyword evidence="3" id="KW-1185">Reference proteome</keyword>